<organism evidence="1">
    <name type="scientific">Arundo donax</name>
    <name type="common">Giant reed</name>
    <name type="synonym">Donax arundinaceus</name>
    <dbReference type="NCBI Taxonomy" id="35708"/>
    <lineage>
        <taxon>Eukaryota</taxon>
        <taxon>Viridiplantae</taxon>
        <taxon>Streptophyta</taxon>
        <taxon>Embryophyta</taxon>
        <taxon>Tracheophyta</taxon>
        <taxon>Spermatophyta</taxon>
        <taxon>Magnoliopsida</taxon>
        <taxon>Liliopsida</taxon>
        <taxon>Poales</taxon>
        <taxon>Poaceae</taxon>
        <taxon>PACMAD clade</taxon>
        <taxon>Arundinoideae</taxon>
        <taxon>Arundineae</taxon>
        <taxon>Arundo</taxon>
    </lineage>
</organism>
<proteinExistence type="predicted"/>
<sequence>MAGLRVHMQLL</sequence>
<accession>A0A0A9H839</accession>
<evidence type="ECO:0000313" key="1">
    <source>
        <dbReference type="EMBL" id="JAE32917.1"/>
    </source>
</evidence>
<protein>
    <submittedName>
        <fullName evidence="1">Uncharacterized protein</fullName>
    </submittedName>
</protein>
<dbReference type="EMBL" id="GBRH01164979">
    <property type="protein sequence ID" value="JAE32917.1"/>
    <property type="molecule type" value="Transcribed_RNA"/>
</dbReference>
<name>A0A0A9H839_ARUDO</name>
<reference evidence="1" key="1">
    <citation type="submission" date="2014-09" db="EMBL/GenBank/DDBJ databases">
        <authorList>
            <person name="Magalhaes I.L.F."/>
            <person name="Oliveira U."/>
            <person name="Santos F.R."/>
            <person name="Vidigal T.H.D.A."/>
            <person name="Brescovit A.D."/>
            <person name="Santos A.J."/>
        </authorList>
    </citation>
    <scope>NUCLEOTIDE SEQUENCE</scope>
    <source>
        <tissue evidence="1">Shoot tissue taken approximately 20 cm above the soil surface</tissue>
    </source>
</reference>
<reference evidence="1" key="2">
    <citation type="journal article" date="2015" name="Data Brief">
        <title>Shoot transcriptome of the giant reed, Arundo donax.</title>
        <authorList>
            <person name="Barrero R.A."/>
            <person name="Guerrero F.D."/>
            <person name="Moolhuijzen P."/>
            <person name="Goolsby J.A."/>
            <person name="Tidwell J."/>
            <person name="Bellgard S.E."/>
            <person name="Bellgard M.I."/>
        </authorList>
    </citation>
    <scope>NUCLEOTIDE SEQUENCE</scope>
    <source>
        <tissue evidence="1">Shoot tissue taken approximately 20 cm above the soil surface</tissue>
    </source>
</reference>